<sequence length="26" mass="3020">MNHDFSRQDKILGLNLKFSQLYPTGP</sequence>
<protein>
    <submittedName>
        <fullName evidence="1">Uncharacterized protein</fullName>
    </submittedName>
</protein>
<name>A0A382K099_9ZZZZ</name>
<dbReference type="EMBL" id="UINC01077122">
    <property type="protein sequence ID" value="SVC16942.1"/>
    <property type="molecule type" value="Genomic_DNA"/>
</dbReference>
<dbReference type="AlphaFoldDB" id="A0A382K099"/>
<proteinExistence type="predicted"/>
<reference evidence="1" key="1">
    <citation type="submission" date="2018-05" db="EMBL/GenBank/DDBJ databases">
        <authorList>
            <person name="Lanie J.A."/>
            <person name="Ng W.-L."/>
            <person name="Kazmierczak K.M."/>
            <person name="Andrzejewski T.M."/>
            <person name="Davidsen T.M."/>
            <person name="Wayne K.J."/>
            <person name="Tettelin H."/>
            <person name="Glass J.I."/>
            <person name="Rusch D."/>
            <person name="Podicherti R."/>
            <person name="Tsui H.-C.T."/>
            <person name="Winkler M.E."/>
        </authorList>
    </citation>
    <scope>NUCLEOTIDE SEQUENCE</scope>
</reference>
<evidence type="ECO:0000313" key="1">
    <source>
        <dbReference type="EMBL" id="SVC16942.1"/>
    </source>
</evidence>
<gene>
    <name evidence="1" type="ORF">METZ01_LOCUS269796</name>
</gene>
<accession>A0A382K099</accession>
<organism evidence="1">
    <name type="scientific">marine metagenome</name>
    <dbReference type="NCBI Taxonomy" id="408172"/>
    <lineage>
        <taxon>unclassified sequences</taxon>
        <taxon>metagenomes</taxon>
        <taxon>ecological metagenomes</taxon>
    </lineage>
</organism>